<dbReference type="NCBIfam" id="NF041742">
    <property type="entry name" value="WGxxGxxG_fam"/>
    <property type="match status" value="1"/>
</dbReference>
<feature type="chain" id="PRO_5016942573" evidence="2">
    <location>
        <begin position="45"/>
        <end position="124"/>
    </location>
</feature>
<dbReference type="EMBL" id="QPJD01000020">
    <property type="protein sequence ID" value="RCW41888.1"/>
    <property type="molecule type" value="Genomic_DNA"/>
</dbReference>
<evidence type="ECO:0000256" key="1">
    <source>
        <dbReference type="SAM" id="Phobius"/>
    </source>
</evidence>
<reference evidence="3 4" key="1">
    <citation type="submission" date="2018-07" db="EMBL/GenBank/DDBJ databases">
        <title>Genomic Encyclopedia of Type Strains, Phase III (KMG-III): the genomes of soil and plant-associated and newly described type strains.</title>
        <authorList>
            <person name="Whitman W."/>
        </authorList>
    </citation>
    <scope>NUCLEOTIDE SEQUENCE [LARGE SCALE GENOMIC DNA]</scope>
    <source>
        <strain evidence="3 4">CECT 7506</strain>
    </source>
</reference>
<keyword evidence="1" id="KW-0472">Membrane</keyword>
<accession>A0A368VJT6</accession>
<dbReference type="NCBIfam" id="NF038039">
    <property type="entry name" value="WGxxGxxG-CTERM"/>
    <property type="match status" value="1"/>
</dbReference>
<sequence length="124" mass="13647">MALRKNKPVRKNLTVKGTSKLKKTWLLICIFACLTLVFAIPAFADNGNTGTMGTYNNRGINNTAPDTGMRTDMNRGINQTNRALGTDNYRATAAGDDNNMDWGWLGLIGLLGLAGLRNRDRERT</sequence>
<feature type="transmembrane region" description="Helical" evidence="1">
    <location>
        <begin position="102"/>
        <end position="118"/>
    </location>
</feature>
<proteinExistence type="predicted"/>
<protein>
    <submittedName>
        <fullName evidence="3">MYXO-CTERM domain-containing protein</fullName>
    </submittedName>
</protein>
<comment type="caution">
    <text evidence="3">The sequence shown here is derived from an EMBL/GenBank/DDBJ whole genome shotgun (WGS) entry which is preliminary data.</text>
</comment>
<organism evidence="3 4">
    <name type="scientific">Paenibacillus prosopidis</name>
    <dbReference type="NCBI Taxonomy" id="630520"/>
    <lineage>
        <taxon>Bacteria</taxon>
        <taxon>Bacillati</taxon>
        <taxon>Bacillota</taxon>
        <taxon>Bacilli</taxon>
        <taxon>Bacillales</taxon>
        <taxon>Paenibacillaceae</taxon>
        <taxon>Paenibacillus</taxon>
    </lineage>
</organism>
<dbReference type="Proteomes" id="UP000252415">
    <property type="component" value="Unassembled WGS sequence"/>
</dbReference>
<name>A0A368VJT6_9BACL</name>
<keyword evidence="1" id="KW-0812">Transmembrane</keyword>
<evidence type="ECO:0000313" key="3">
    <source>
        <dbReference type="EMBL" id="RCW41888.1"/>
    </source>
</evidence>
<gene>
    <name evidence="3" type="ORF">DFP97_12022</name>
</gene>
<keyword evidence="1" id="KW-1133">Transmembrane helix</keyword>
<dbReference type="AlphaFoldDB" id="A0A368VJT6"/>
<evidence type="ECO:0000256" key="2">
    <source>
        <dbReference type="SAM" id="SignalP"/>
    </source>
</evidence>
<keyword evidence="2" id="KW-0732">Signal</keyword>
<keyword evidence="4" id="KW-1185">Reference proteome</keyword>
<evidence type="ECO:0000313" key="4">
    <source>
        <dbReference type="Proteomes" id="UP000252415"/>
    </source>
</evidence>
<feature type="signal peptide" evidence="2">
    <location>
        <begin position="1"/>
        <end position="44"/>
    </location>
</feature>